<dbReference type="InterPro" id="IPR003018">
    <property type="entry name" value="GAF"/>
</dbReference>
<dbReference type="SUPFAM" id="SSF109604">
    <property type="entry name" value="HD-domain/PDEase-like"/>
    <property type="match status" value="1"/>
</dbReference>
<sequence length="818" mass="92513">MNWYGVPPMLVAMCILVYGILILRSNRRSPVILAFFMLAFEGCVWLFSVALSYVAPDESIALVWNRNVYIGLILIPSTLYHFTIEYLGLKEKRKTLFIPYTISGVYLCLSRGPNFITGVKKNLFGYSTQGGLLYYLFMAFFAVMTIVSISYLYRELKSAEPGSMRKTRIKYMFSSILVAALASVDFLPDFGVQIYPFGYLFIFAFIIINGYAIVKYRLLDMETFLYRSAGFLTVSFLAVALYAAAFTALYEYVGRSLNLPHALITGLLLIVLLWVFIPFKNWVWSLMDKVFYREKYLYRKTIADFMKRLNVLMDLDELIPMMVETISQTLKPDKVSIMILDEAEGEYAVKSQVGMSNPAVTLGRDDSFATWIFSQRKLVEKEGLSSDPWYSKMQEAGIEKFRELEAEICIPLIVRNQMIGIINLGRKSSGESYKKEDIELLSDLGVQSAIAVSNAMNYNLLKKRTDQLRLLSKLGQEMGQTLELGAMGKSIIDRIKELMRTQIVAILLKDEQTGELFVSQASGIDEAAVKETRIRPGEKISGWVAQLAQPVIVEDLETDSRFSKRIQERYYTKSLISAPLVVKGKVIGVINVNDSEKKKAFSSYDLEILTGICSETSALVENARLYASMKQAYLRTLQSLAEALDAKDQYTCGHCSRVRDYALKIAREMSLSQSVVDSIATAAVLHDIGKIGISESILSKPSKLTAKEYEEIKKHPEMSEKITRPIGLPESTLMIIKHHHEWFNGKGYPSGLEHENIPLGARILNIADAYDAMTSDRPYRSALTKDEAIEEMRRSAPDQFDPDIVDVFIKTLEHKSDK</sequence>
<evidence type="ECO:0000313" key="3">
    <source>
        <dbReference type="EMBL" id="PIZ17111.1"/>
    </source>
</evidence>
<feature type="transmembrane region" description="Helical" evidence="1">
    <location>
        <begin position="31"/>
        <end position="55"/>
    </location>
</feature>
<gene>
    <name evidence="3" type="ORF">COY52_05260</name>
</gene>
<dbReference type="AlphaFoldDB" id="A0A2M7SC93"/>
<comment type="caution">
    <text evidence="3">The sequence shown here is derived from an EMBL/GenBank/DDBJ whole genome shotgun (WGS) entry which is preliminary data.</text>
</comment>
<dbReference type="InterPro" id="IPR029016">
    <property type="entry name" value="GAF-like_dom_sf"/>
</dbReference>
<feature type="transmembrane region" description="Helical" evidence="1">
    <location>
        <begin position="67"/>
        <end position="89"/>
    </location>
</feature>
<dbReference type="InterPro" id="IPR003607">
    <property type="entry name" value="HD/PDEase_dom"/>
</dbReference>
<feature type="transmembrane region" description="Helical" evidence="1">
    <location>
        <begin position="262"/>
        <end position="283"/>
    </location>
</feature>
<accession>A0A2M7SC93</accession>
<evidence type="ECO:0000313" key="4">
    <source>
        <dbReference type="Proteomes" id="UP000229307"/>
    </source>
</evidence>
<dbReference type="Pfam" id="PF13487">
    <property type="entry name" value="HD_5"/>
    <property type="match status" value="1"/>
</dbReference>
<reference evidence="4" key="1">
    <citation type="submission" date="2017-09" db="EMBL/GenBank/DDBJ databases">
        <title>Depth-based differentiation of microbial function through sediment-hosted aquifers and enrichment of novel symbionts in the deep terrestrial subsurface.</title>
        <authorList>
            <person name="Probst A.J."/>
            <person name="Ladd B."/>
            <person name="Jarett J.K."/>
            <person name="Geller-Mcgrath D.E."/>
            <person name="Sieber C.M.K."/>
            <person name="Emerson J.B."/>
            <person name="Anantharaman K."/>
            <person name="Thomas B.C."/>
            <person name="Malmstrom R."/>
            <person name="Stieglmeier M."/>
            <person name="Klingl A."/>
            <person name="Woyke T."/>
            <person name="Ryan C.M."/>
            <person name="Banfield J.F."/>
        </authorList>
    </citation>
    <scope>NUCLEOTIDE SEQUENCE [LARGE SCALE GENOMIC DNA]</scope>
</reference>
<evidence type="ECO:0000256" key="1">
    <source>
        <dbReference type="SAM" id="Phobius"/>
    </source>
</evidence>
<feature type="domain" description="HD-GYP" evidence="2">
    <location>
        <begin position="629"/>
        <end position="818"/>
    </location>
</feature>
<feature type="transmembrane region" description="Helical" evidence="1">
    <location>
        <begin position="169"/>
        <end position="188"/>
    </location>
</feature>
<dbReference type="InterPro" id="IPR031621">
    <property type="entry name" value="HisKA_7TM"/>
</dbReference>
<organism evidence="3 4">
    <name type="scientific">Candidatus Desantisbacteria bacterium CG_4_10_14_0_8_um_filter_48_22</name>
    <dbReference type="NCBI Taxonomy" id="1974543"/>
    <lineage>
        <taxon>Bacteria</taxon>
        <taxon>Candidatus Desantisiibacteriota</taxon>
    </lineage>
</organism>
<dbReference type="InterPro" id="IPR006675">
    <property type="entry name" value="HDIG_dom"/>
</dbReference>
<dbReference type="CDD" id="cd00077">
    <property type="entry name" value="HDc"/>
    <property type="match status" value="1"/>
</dbReference>
<dbReference type="PANTHER" id="PTHR43155:SF2">
    <property type="entry name" value="CYCLIC DI-GMP PHOSPHODIESTERASE PA4108"/>
    <property type="match status" value="1"/>
</dbReference>
<dbReference type="Gene3D" id="1.10.3210.10">
    <property type="entry name" value="Hypothetical protein af1432"/>
    <property type="match status" value="1"/>
</dbReference>
<dbReference type="PROSITE" id="PS51832">
    <property type="entry name" value="HD_GYP"/>
    <property type="match status" value="1"/>
</dbReference>
<dbReference type="SMART" id="SM00065">
    <property type="entry name" value="GAF"/>
    <property type="match status" value="2"/>
</dbReference>
<dbReference type="InterPro" id="IPR037522">
    <property type="entry name" value="HD_GYP_dom"/>
</dbReference>
<dbReference type="EMBL" id="PFMR01000142">
    <property type="protein sequence ID" value="PIZ17111.1"/>
    <property type="molecule type" value="Genomic_DNA"/>
</dbReference>
<dbReference type="SMART" id="SM00471">
    <property type="entry name" value="HDc"/>
    <property type="match status" value="1"/>
</dbReference>
<dbReference type="Gene3D" id="3.30.450.40">
    <property type="match status" value="2"/>
</dbReference>
<feature type="transmembrane region" description="Helical" evidence="1">
    <location>
        <begin position="132"/>
        <end position="153"/>
    </location>
</feature>
<feature type="transmembrane region" description="Helical" evidence="1">
    <location>
        <begin position="194"/>
        <end position="212"/>
    </location>
</feature>
<feature type="transmembrane region" description="Helical" evidence="1">
    <location>
        <begin position="96"/>
        <end position="112"/>
    </location>
</feature>
<feature type="transmembrane region" description="Helical" evidence="1">
    <location>
        <begin position="6"/>
        <end position="24"/>
    </location>
</feature>
<name>A0A2M7SC93_9BACT</name>
<dbReference type="NCBIfam" id="TIGR00277">
    <property type="entry name" value="HDIG"/>
    <property type="match status" value="1"/>
</dbReference>
<feature type="transmembrane region" description="Helical" evidence="1">
    <location>
        <begin position="224"/>
        <end position="250"/>
    </location>
</feature>
<keyword evidence="1" id="KW-1133">Transmembrane helix</keyword>
<protein>
    <recommendedName>
        <fullName evidence="2">HD-GYP domain-containing protein</fullName>
    </recommendedName>
</protein>
<evidence type="ECO:0000259" key="2">
    <source>
        <dbReference type="PROSITE" id="PS51832"/>
    </source>
</evidence>
<dbReference type="Proteomes" id="UP000229307">
    <property type="component" value="Unassembled WGS sequence"/>
</dbReference>
<proteinExistence type="predicted"/>
<dbReference type="SUPFAM" id="SSF55781">
    <property type="entry name" value="GAF domain-like"/>
    <property type="match status" value="2"/>
</dbReference>
<dbReference type="Pfam" id="PF16927">
    <property type="entry name" value="HisKA_7TM"/>
    <property type="match status" value="1"/>
</dbReference>
<dbReference type="Pfam" id="PF01590">
    <property type="entry name" value="GAF"/>
    <property type="match status" value="1"/>
</dbReference>
<keyword evidence="1" id="KW-0812">Transmembrane</keyword>
<dbReference type="Pfam" id="PF13492">
    <property type="entry name" value="GAF_3"/>
    <property type="match status" value="1"/>
</dbReference>
<keyword evidence="1" id="KW-0472">Membrane</keyword>
<dbReference type="PANTHER" id="PTHR43155">
    <property type="entry name" value="CYCLIC DI-GMP PHOSPHODIESTERASE PA4108-RELATED"/>
    <property type="match status" value="1"/>
</dbReference>